<reference evidence="1" key="1">
    <citation type="submission" date="2024-02" db="EMBL/GenBank/DDBJ databases">
        <title>Metagenome Assembled Genome of Zalaria obscura JY119.</title>
        <authorList>
            <person name="Vighnesh L."/>
            <person name="Jagadeeshwari U."/>
            <person name="Venkata Ramana C."/>
            <person name="Sasikala C."/>
        </authorList>
    </citation>
    <scope>NUCLEOTIDE SEQUENCE</scope>
    <source>
        <strain evidence="1">JY119</strain>
    </source>
</reference>
<name>A0ACC3SNI8_9PEZI</name>
<evidence type="ECO:0000313" key="1">
    <source>
        <dbReference type="EMBL" id="KAK8217403.1"/>
    </source>
</evidence>
<sequence length="800" mass="84664">MAKKPAVVIVARHGARLDAADKSWHLSSPAPYDPPLTYGGWNQSRALGIRIASLIHAREQALNEGSRTPPTERNNSTSTQDFATLDSIAESTADIGQKKTGTSKKRKHKIVVHSSPFQRCVQTSIAISAGIAQYQGSISDHGPKRSDSRSGKRPNEMHSASPRLHAVDSKPLESIPEPKDQSISPAAFRESLKDESKQDRATLRIDAFLGEWLSPDYFEFITPPPNSKMMVAGAKADLLRRAEDVEQFTPTSAAKASTGNLWGSRSGTISHPTSAESPLDTVKPLTHSLPRRDRSSSQSSAGSGRSSPFRPSLSTITAANAPKDGSGAGYAPPTPAYAVSPADPIPRGYVAHARDACVDIDYGWDSMRAPQVWGDGGEYGEEWSAMHKRFRKGVNEMVHWYCEHGTKNWAEGDDPHEAVPEAPVDGDDDVEEEIVVVMVTHGAGCNALIGALTNQPVLLDVGMASLTMAVRKDDDRKASTAGTSSPSSHSRTASPITGTMLPPDLVRRQSLNETSLSTSYEMKLVASSEHLRPGIDPANPPSLTLTSPYGNLSASQTVPQSRRRYNSSTSATNSPIDPNWNLGDMSGSGSGHRASVSSALGSIRRASVSNATLNRTSSMSAAGVGVAGASASPVLSPAAGGQTGLWGSPRLSAVANESNSNASSGRNSPGRELVLNFEDSPPSSRPSTSAGQATTKVEEVAVAASETNGRPGPDGLGISKGEKGESAAEEREMAKERACAIEVSKEVQGGDGVSALPTVAKEVPSGLSRKLSQHGLWGSAPRGAHERERGPKRRWTLQQE</sequence>
<keyword evidence="2" id="KW-1185">Reference proteome</keyword>
<comment type="caution">
    <text evidence="1">The sequence shown here is derived from an EMBL/GenBank/DDBJ whole genome shotgun (WGS) entry which is preliminary data.</text>
</comment>
<accession>A0ACC3SNI8</accession>
<dbReference type="Proteomes" id="UP001320706">
    <property type="component" value="Unassembled WGS sequence"/>
</dbReference>
<proteinExistence type="predicted"/>
<gene>
    <name evidence="1" type="ORF">M8818_001159</name>
</gene>
<protein>
    <submittedName>
        <fullName evidence="1">Uncharacterized protein</fullName>
    </submittedName>
</protein>
<dbReference type="EMBL" id="JAMKPW020000005">
    <property type="protein sequence ID" value="KAK8217403.1"/>
    <property type="molecule type" value="Genomic_DNA"/>
</dbReference>
<organism evidence="1 2">
    <name type="scientific">Zalaria obscura</name>
    <dbReference type="NCBI Taxonomy" id="2024903"/>
    <lineage>
        <taxon>Eukaryota</taxon>
        <taxon>Fungi</taxon>
        <taxon>Dikarya</taxon>
        <taxon>Ascomycota</taxon>
        <taxon>Pezizomycotina</taxon>
        <taxon>Dothideomycetes</taxon>
        <taxon>Dothideomycetidae</taxon>
        <taxon>Dothideales</taxon>
        <taxon>Zalariaceae</taxon>
        <taxon>Zalaria</taxon>
    </lineage>
</organism>
<evidence type="ECO:0000313" key="2">
    <source>
        <dbReference type="Proteomes" id="UP001320706"/>
    </source>
</evidence>